<name>A0AAN8UJ78_9MAGN</name>
<dbReference type="PANTHER" id="PTHR35488:SF2">
    <property type="entry name" value="OS05G0358900 PROTEIN"/>
    <property type="match status" value="1"/>
</dbReference>
<keyword evidence="3" id="KW-1185">Reference proteome</keyword>
<gene>
    <name evidence="2" type="ORF">RJ641_021065</name>
</gene>
<sequence length="111" mass="12558">MVVEKRAPLPQVEWIQNEKKDEHENDVIRQAKKARTFRASISGPVYINETLTRPTTTPCRTTSRPTSGLIAGTMTPTRKGDVGVRYWSLRELNMEQPGRISTSAMPIYLVT</sequence>
<dbReference type="EMBL" id="JBAMMX010000026">
    <property type="protein sequence ID" value="KAK6913744.1"/>
    <property type="molecule type" value="Genomic_DNA"/>
</dbReference>
<feature type="region of interest" description="Disordered" evidence="1">
    <location>
        <begin position="51"/>
        <end position="76"/>
    </location>
</feature>
<evidence type="ECO:0000313" key="3">
    <source>
        <dbReference type="Proteomes" id="UP001370490"/>
    </source>
</evidence>
<accession>A0AAN8UJ78</accession>
<feature type="compositionally biased region" description="Low complexity" evidence="1">
    <location>
        <begin position="51"/>
        <end position="66"/>
    </location>
</feature>
<protein>
    <submittedName>
        <fullName evidence="2">Uncharacterized protein</fullName>
    </submittedName>
</protein>
<dbReference type="AlphaFoldDB" id="A0AAN8UJ78"/>
<dbReference type="Proteomes" id="UP001370490">
    <property type="component" value="Unassembled WGS sequence"/>
</dbReference>
<evidence type="ECO:0000313" key="2">
    <source>
        <dbReference type="EMBL" id="KAK6913744.1"/>
    </source>
</evidence>
<reference evidence="2 3" key="1">
    <citation type="submission" date="2023-12" db="EMBL/GenBank/DDBJ databases">
        <title>A high-quality genome assembly for Dillenia turbinata (Dilleniales).</title>
        <authorList>
            <person name="Chanderbali A."/>
        </authorList>
    </citation>
    <scope>NUCLEOTIDE SEQUENCE [LARGE SCALE GENOMIC DNA]</scope>
    <source>
        <strain evidence="2">LSX21</strain>
        <tissue evidence="2">Leaf</tissue>
    </source>
</reference>
<evidence type="ECO:0000256" key="1">
    <source>
        <dbReference type="SAM" id="MobiDB-lite"/>
    </source>
</evidence>
<proteinExistence type="predicted"/>
<organism evidence="2 3">
    <name type="scientific">Dillenia turbinata</name>
    <dbReference type="NCBI Taxonomy" id="194707"/>
    <lineage>
        <taxon>Eukaryota</taxon>
        <taxon>Viridiplantae</taxon>
        <taxon>Streptophyta</taxon>
        <taxon>Embryophyta</taxon>
        <taxon>Tracheophyta</taxon>
        <taxon>Spermatophyta</taxon>
        <taxon>Magnoliopsida</taxon>
        <taxon>eudicotyledons</taxon>
        <taxon>Gunneridae</taxon>
        <taxon>Pentapetalae</taxon>
        <taxon>Dilleniales</taxon>
        <taxon>Dilleniaceae</taxon>
        <taxon>Dillenia</taxon>
    </lineage>
</organism>
<dbReference type="PANTHER" id="PTHR35488">
    <property type="entry name" value="OS05G0358900 PROTEIN-RELATED"/>
    <property type="match status" value="1"/>
</dbReference>
<comment type="caution">
    <text evidence="2">The sequence shown here is derived from an EMBL/GenBank/DDBJ whole genome shotgun (WGS) entry which is preliminary data.</text>
</comment>